<organism evidence="2 3">
    <name type="scientific">Eremothecium cymbalariae (strain CBS 270.75 / DBVPG 7215 / KCTC 17166 / NRRL Y-17582)</name>
    <name type="common">Yeast</name>
    <dbReference type="NCBI Taxonomy" id="931890"/>
    <lineage>
        <taxon>Eukaryota</taxon>
        <taxon>Fungi</taxon>
        <taxon>Dikarya</taxon>
        <taxon>Ascomycota</taxon>
        <taxon>Saccharomycotina</taxon>
        <taxon>Saccharomycetes</taxon>
        <taxon>Saccharomycetales</taxon>
        <taxon>Saccharomycetaceae</taxon>
        <taxon>Eremothecium</taxon>
    </lineage>
</organism>
<keyword evidence="3" id="KW-1185">Reference proteome</keyword>
<name>I6NCP9_ERECY</name>
<evidence type="ECO:0000313" key="3">
    <source>
        <dbReference type="Proteomes" id="UP000006790"/>
    </source>
</evidence>
<dbReference type="GeneID" id="11470276"/>
<dbReference type="AlphaFoldDB" id="I6NCP9"/>
<feature type="region of interest" description="Disordered" evidence="1">
    <location>
        <begin position="258"/>
        <end position="282"/>
    </location>
</feature>
<dbReference type="HOGENOM" id="CLU_071381_0_0_1"/>
<reference evidence="2 3" key="1">
    <citation type="journal article" date="2011" name="G3 (Bethesda)">
        <title>Genome evolution in the Eremothecium clade of the Saccharomyces complex revealed by comparative genomics.</title>
        <authorList>
            <person name="Wendland J."/>
            <person name="Walther A."/>
        </authorList>
    </citation>
    <scope>NUCLEOTIDE SEQUENCE [LARGE SCALE GENOMIC DNA]</scope>
    <source>
        <strain evidence="3">CBS 270.75 / DBVPG 7215 / KCTC 17166 / NRRL Y-17582</strain>
    </source>
</reference>
<dbReference type="OrthoDB" id="4069549at2759"/>
<dbReference type="eggNOG" id="ENOG502S3NH">
    <property type="taxonomic scope" value="Eukaryota"/>
</dbReference>
<dbReference type="InterPro" id="IPR029021">
    <property type="entry name" value="Prot-tyrosine_phosphatase-like"/>
</dbReference>
<feature type="compositionally biased region" description="Basic and acidic residues" evidence="1">
    <location>
        <begin position="261"/>
        <end position="278"/>
    </location>
</feature>
<dbReference type="Proteomes" id="UP000006790">
    <property type="component" value="Chromosome 5"/>
</dbReference>
<dbReference type="Gene3D" id="3.90.190.10">
    <property type="entry name" value="Protein tyrosine phosphatase superfamily"/>
    <property type="match status" value="1"/>
</dbReference>
<accession>I6NCP9</accession>
<evidence type="ECO:0000313" key="2">
    <source>
        <dbReference type="EMBL" id="AET39841.1"/>
    </source>
</evidence>
<proteinExistence type="predicted"/>
<dbReference type="OMA" id="DVIMINF"/>
<gene>
    <name evidence="2" type="ordered locus">Ecym_5049</name>
</gene>
<sequence>MSSFSSRYAMAKAMDQIKPQKLNNNVFFGPLNSLSQRDFLVENGIKFFISVGIPTGRVVEYVKALPTEEFIAIVVDGSSGATDGEEGGDVKRFRETHSARMQGVFRQVSMEGMGFGGRCLPQSEVVRQLHRPIAEYQSNIVAGDGIAVLEQFNDFITLFQQSRLGNILIYSANGNDERLTTLLVSQVLQTNMWSSVLEAFVYVKSLRPSIEDQLGVNSFWNANLVAFHERLRAKLFTWGNARPADACRSSLYQNNARKTKRRDETSCEEHEERYRYRSPELAPTPRPVATLARKRLATEAVYD</sequence>
<dbReference type="RefSeq" id="XP_003646658.1">
    <property type="nucleotide sequence ID" value="XM_003646610.1"/>
</dbReference>
<dbReference type="EMBL" id="CP002501">
    <property type="protein sequence ID" value="AET39841.1"/>
    <property type="molecule type" value="Genomic_DNA"/>
</dbReference>
<evidence type="ECO:0000256" key="1">
    <source>
        <dbReference type="SAM" id="MobiDB-lite"/>
    </source>
</evidence>
<protein>
    <submittedName>
        <fullName evidence="2">Uncharacterized protein</fullName>
    </submittedName>
</protein>
<dbReference type="FunCoup" id="I6NCP9">
    <property type="interactions" value="91"/>
</dbReference>
<dbReference type="KEGG" id="erc:Ecym_5049"/>
<dbReference type="InParanoid" id="I6NCP9"/>